<dbReference type="AlphaFoldDB" id="A0A1M6JLA1"/>
<proteinExistence type="predicted"/>
<dbReference type="Proteomes" id="UP000184192">
    <property type="component" value="Unassembled WGS sequence"/>
</dbReference>
<accession>A0A1M6JLA1</accession>
<reference evidence="2" key="1">
    <citation type="submission" date="2016-11" db="EMBL/GenBank/DDBJ databases">
        <authorList>
            <person name="Varghese N."/>
            <person name="Submissions S."/>
        </authorList>
    </citation>
    <scope>NUCLEOTIDE SEQUENCE [LARGE SCALE GENOMIC DNA]</scope>
    <source>
        <strain evidence="2">DSM 26884</strain>
    </source>
</reference>
<dbReference type="eggNOG" id="ENOG5032SMQ">
    <property type="taxonomic scope" value="Bacteria"/>
</dbReference>
<gene>
    <name evidence="1" type="ORF">SAMN05444350_13034</name>
</gene>
<evidence type="ECO:0000313" key="1">
    <source>
        <dbReference type="EMBL" id="SHJ47412.1"/>
    </source>
</evidence>
<organism evidence="1 2">
    <name type="scientific">Bacteroides stercorirosoris</name>
    <dbReference type="NCBI Taxonomy" id="871324"/>
    <lineage>
        <taxon>Bacteria</taxon>
        <taxon>Pseudomonadati</taxon>
        <taxon>Bacteroidota</taxon>
        <taxon>Bacteroidia</taxon>
        <taxon>Bacteroidales</taxon>
        <taxon>Bacteroidaceae</taxon>
        <taxon>Bacteroides</taxon>
    </lineage>
</organism>
<dbReference type="EMBL" id="FQZN01000030">
    <property type="protein sequence ID" value="SHJ47412.1"/>
    <property type="molecule type" value="Genomic_DNA"/>
</dbReference>
<sequence length="148" mass="16893">MKLSQASLSLLETTIRQSVSKYTCGCEQTIVTDIHLQANQNSGELTIFDDEDEELANIAIEEWMTYDGDDFYENVERTLSNLLNNMKNGGDFDRLTILKPYSFVLVDDEKETVAELLLMDDDTLLVNEELLKGLDEELDAFLKDLLEK</sequence>
<keyword evidence="2" id="KW-1185">Reference proteome</keyword>
<evidence type="ECO:0000313" key="2">
    <source>
        <dbReference type="Proteomes" id="UP000184192"/>
    </source>
</evidence>
<protein>
    <submittedName>
        <fullName evidence="1">Uncharacterized protein</fullName>
    </submittedName>
</protein>
<dbReference type="GeneID" id="92713967"/>
<dbReference type="RefSeq" id="WP_025832519.1">
    <property type="nucleotide sequence ID" value="NZ_FQZN01000030.1"/>
</dbReference>
<name>A0A1M6JLA1_9BACE</name>